<accession>A0AAN9T5Z3</accession>
<evidence type="ECO:0000256" key="1">
    <source>
        <dbReference type="SAM" id="MobiDB-lite"/>
    </source>
</evidence>
<organism evidence="2 3">
    <name type="scientific">Parthenolecanium corni</name>
    <dbReference type="NCBI Taxonomy" id="536013"/>
    <lineage>
        <taxon>Eukaryota</taxon>
        <taxon>Metazoa</taxon>
        <taxon>Ecdysozoa</taxon>
        <taxon>Arthropoda</taxon>
        <taxon>Hexapoda</taxon>
        <taxon>Insecta</taxon>
        <taxon>Pterygota</taxon>
        <taxon>Neoptera</taxon>
        <taxon>Paraneoptera</taxon>
        <taxon>Hemiptera</taxon>
        <taxon>Sternorrhyncha</taxon>
        <taxon>Coccoidea</taxon>
        <taxon>Coccidae</taxon>
        <taxon>Parthenolecanium</taxon>
    </lineage>
</organism>
<sequence>MPGTTKEKGLTKVLADSMMRSDDCVSCELAVRGREADRDRSSSSERTNDDNVLLNGIEDNVASPAIFDPESSLEETLQLIDLNEVDQFPIDFWQLLSVKTETDDDNIKKEKETEEETKEDPGIEADFLDEELDLLTNMIHAPAPQYHHSRPFQVLIRPLLGVNKDITEAVFSI</sequence>
<dbReference type="AlphaFoldDB" id="A0AAN9T5Z3"/>
<protein>
    <submittedName>
        <fullName evidence="2">Uncharacterized protein</fullName>
    </submittedName>
</protein>
<gene>
    <name evidence="2" type="ORF">V9T40_010960</name>
</gene>
<name>A0AAN9T5Z3_9HEMI</name>
<feature type="compositionally biased region" description="Basic and acidic residues" evidence="1">
    <location>
        <begin position="31"/>
        <end position="49"/>
    </location>
</feature>
<reference evidence="2 3" key="1">
    <citation type="submission" date="2024-03" db="EMBL/GenBank/DDBJ databases">
        <title>Adaptation during the transition from Ophiocordyceps entomopathogen to insect associate is accompanied by gene loss and intensified selection.</title>
        <authorList>
            <person name="Ward C.M."/>
            <person name="Onetto C.A."/>
            <person name="Borneman A.R."/>
        </authorList>
    </citation>
    <scope>NUCLEOTIDE SEQUENCE [LARGE SCALE GENOMIC DNA]</scope>
    <source>
        <strain evidence="2">AWRI1</strain>
        <tissue evidence="2">Single Adult Female</tissue>
    </source>
</reference>
<keyword evidence="3" id="KW-1185">Reference proteome</keyword>
<evidence type="ECO:0000313" key="3">
    <source>
        <dbReference type="Proteomes" id="UP001367676"/>
    </source>
</evidence>
<evidence type="ECO:0000313" key="2">
    <source>
        <dbReference type="EMBL" id="KAK7573769.1"/>
    </source>
</evidence>
<feature type="region of interest" description="Disordered" evidence="1">
    <location>
        <begin position="30"/>
        <end position="55"/>
    </location>
</feature>
<dbReference type="EMBL" id="JBBCAQ010000037">
    <property type="protein sequence ID" value="KAK7573769.1"/>
    <property type="molecule type" value="Genomic_DNA"/>
</dbReference>
<dbReference type="Proteomes" id="UP001367676">
    <property type="component" value="Unassembled WGS sequence"/>
</dbReference>
<proteinExistence type="predicted"/>
<comment type="caution">
    <text evidence="2">The sequence shown here is derived from an EMBL/GenBank/DDBJ whole genome shotgun (WGS) entry which is preliminary data.</text>
</comment>